<organism evidence="1 2">
    <name type="scientific">Thanatephorus cucumeris (strain AG1-IA)</name>
    <name type="common">Rice sheath blight fungus</name>
    <name type="synonym">Rhizoctonia solani</name>
    <dbReference type="NCBI Taxonomy" id="983506"/>
    <lineage>
        <taxon>Eukaryota</taxon>
        <taxon>Fungi</taxon>
        <taxon>Dikarya</taxon>
        <taxon>Basidiomycota</taxon>
        <taxon>Agaricomycotina</taxon>
        <taxon>Agaricomycetes</taxon>
        <taxon>Cantharellales</taxon>
        <taxon>Ceratobasidiaceae</taxon>
        <taxon>Rhizoctonia</taxon>
        <taxon>Rhizoctonia solani AG-1</taxon>
    </lineage>
</organism>
<name>L8WIV7_THACA</name>
<dbReference type="Proteomes" id="UP000011668">
    <property type="component" value="Unassembled WGS sequence"/>
</dbReference>
<gene>
    <name evidence="1" type="ORF">AG1IA_09702</name>
</gene>
<protein>
    <submittedName>
        <fullName evidence="1">Uncharacterized protein</fullName>
    </submittedName>
</protein>
<comment type="caution">
    <text evidence="1">The sequence shown here is derived from an EMBL/GenBank/DDBJ whole genome shotgun (WGS) entry which is preliminary data.</text>
</comment>
<dbReference type="HOGENOM" id="CLU_1705440_0_0_1"/>
<sequence length="154" mass="17186">MQGTIEHSAAVASIVPLPFTKNPAGLAVSTVRLHVGPWQLSVSGHRCARAQLDECATPAMTSDPYLHDVCIRTSNRELAQVVIMNKISDMQICPSDMKFLHVHQAITVLMPRCNEEESSYTRMYVFRVDTLSSTLQRDQMCKYIQVGLLPRVSP</sequence>
<dbReference type="EMBL" id="AFRT01003826">
    <property type="protein sequence ID" value="ELU36269.1"/>
    <property type="molecule type" value="Genomic_DNA"/>
</dbReference>
<proteinExistence type="predicted"/>
<dbReference type="AlphaFoldDB" id="L8WIV7"/>
<reference evidence="1 2" key="1">
    <citation type="journal article" date="2013" name="Nat. Commun.">
        <title>The evolution and pathogenic mechanisms of the rice sheath blight pathogen.</title>
        <authorList>
            <person name="Zheng A."/>
            <person name="Lin R."/>
            <person name="Xu L."/>
            <person name="Qin P."/>
            <person name="Tang C."/>
            <person name="Ai P."/>
            <person name="Zhang D."/>
            <person name="Liu Y."/>
            <person name="Sun Z."/>
            <person name="Feng H."/>
            <person name="Wang Y."/>
            <person name="Chen Y."/>
            <person name="Liang X."/>
            <person name="Fu R."/>
            <person name="Li Q."/>
            <person name="Zhang J."/>
            <person name="Yu X."/>
            <person name="Xie Z."/>
            <person name="Ding L."/>
            <person name="Guan P."/>
            <person name="Tang J."/>
            <person name="Liang Y."/>
            <person name="Wang S."/>
            <person name="Deng Q."/>
            <person name="Li S."/>
            <person name="Zhu J."/>
            <person name="Wang L."/>
            <person name="Liu H."/>
            <person name="Li P."/>
        </authorList>
    </citation>
    <scope>NUCLEOTIDE SEQUENCE [LARGE SCALE GENOMIC DNA]</scope>
    <source>
        <strain evidence="2">AG-1 IA</strain>
    </source>
</reference>
<evidence type="ECO:0000313" key="1">
    <source>
        <dbReference type="EMBL" id="ELU36269.1"/>
    </source>
</evidence>
<keyword evidence="2" id="KW-1185">Reference proteome</keyword>
<accession>L8WIV7</accession>
<evidence type="ECO:0000313" key="2">
    <source>
        <dbReference type="Proteomes" id="UP000011668"/>
    </source>
</evidence>